<dbReference type="EMBL" id="CAJNOH010000182">
    <property type="protein sequence ID" value="CAF0931822.1"/>
    <property type="molecule type" value="Genomic_DNA"/>
</dbReference>
<name>A0A814BQ68_9BILA</name>
<proteinExistence type="predicted"/>
<protein>
    <submittedName>
        <fullName evidence="1">Uncharacterized protein</fullName>
    </submittedName>
</protein>
<dbReference type="Proteomes" id="UP000663854">
    <property type="component" value="Unassembled WGS sequence"/>
</dbReference>
<evidence type="ECO:0000313" key="2">
    <source>
        <dbReference type="Proteomes" id="UP000663854"/>
    </source>
</evidence>
<sequence>MKNQLDVFLLMKFFHLIFSNIKLQHFLLLIENNFQDDYDEMALSTGHTTDYIFTVFINLIHLTFYKSSYKNRIPLFFADPPSHTFRSSTFLKLNIRIYSFDDCLYFLDGHFNQLRTLYVDLIHIERSYNNQNKGDVPNLKCFHLSCNYETFYYDELILSLLYRMSNLEELEEFLFDTKIHFQNIFLRIKCESLQRVTQNFTRDATRINCVKINKLELSGEPLYSDSLQQYFPHARISYNLVI</sequence>
<evidence type="ECO:0000313" key="1">
    <source>
        <dbReference type="EMBL" id="CAF0931822.1"/>
    </source>
</evidence>
<accession>A0A814BQ68</accession>
<dbReference type="AlphaFoldDB" id="A0A814BQ68"/>
<reference evidence="1" key="1">
    <citation type="submission" date="2021-02" db="EMBL/GenBank/DDBJ databases">
        <authorList>
            <person name="Nowell W R."/>
        </authorList>
    </citation>
    <scope>NUCLEOTIDE SEQUENCE</scope>
</reference>
<comment type="caution">
    <text evidence="1">The sequence shown here is derived from an EMBL/GenBank/DDBJ whole genome shotgun (WGS) entry which is preliminary data.</text>
</comment>
<organism evidence="1 2">
    <name type="scientific">Rotaria sordida</name>
    <dbReference type="NCBI Taxonomy" id="392033"/>
    <lineage>
        <taxon>Eukaryota</taxon>
        <taxon>Metazoa</taxon>
        <taxon>Spiralia</taxon>
        <taxon>Gnathifera</taxon>
        <taxon>Rotifera</taxon>
        <taxon>Eurotatoria</taxon>
        <taxon>Bdelloidea</taxon>
        <taxon>Philodinida</taxon>
        <taxon>Philodinidae</taxon>
        <taxon>Rotaria</taxon>
    </lineage>
</organism>
<gene>
    <name evidence="1" type="ORF">PYM288_LOCUS11096</name>
</gene>